<dbReference type="InterPro" id="IPR015422">
    <property type="entry name" value="PyrdxlP-dep_Trfase_small"/>
</dbReference>
<evidence type="ECO:0000256" key="2">
    <source>
        <dbReference type="ARBA" id="ARBA00022898"/>
    </source>
</evidence>
<evidence type="ECO:0000313" key="5">
    <source>
        <dbReference type="Proteomes" id="UP001164746"/>
    </source>
</evidence>
<proteinExistence type="inferred from homology"/>
<sequence length="416" mass="45483">MSKYWNPAKSQLEDIPGMDVSKLSIDTLTVATRFENPGTEPLVNPIYHSSTYIMKHVDDYLRILKESGYIYGRLGNPNSDAVECAINAIEGGAGTLVFTSGMAAISSVLIGFLQAGDHVICQNPCYSATFDCLDKILKKYGVETTWVPAGCALREYEQTIKPNTKLLYGESPCNPNMTVLDLEAFGKLGATRGILTLVDSTFASPFCQPAIRYGIDISMHSCTKYLGGHSDLTAGCLTFKDVQNWKEMKRYQSSLGVQLSPHDGSLLLRGIKTLHVRMPRHSSNALKVAEFLERHPKVQYVLYPGLKSHPQHDIAVRQMVRGFSGMIAVEIKGGVEGGKAFVENLHLAQLAVSLGGVETLVQHPATMTHGPMIMSDDERRKAGITEGLVRISIGLEDPGDLIKDFDGALEHVKKGN</sequence>
<name>A0ABY7DLW6_MYAAR</name>
<evidence type="ECO:0000313" key="4">
    <source>
        <dbReference type="EMBL" id="WAQ97946.1"/>
    </source>
</evidence>
<dbReference type="PANTHER" id="PTHR11808">
    <property type="entry name" value="TRANS-SULFURATION ENZYME FAMILY MEMBER"/>
    <property type="match status" value="1"/>
</dbReference>
<dbReference type="CDD" id="cd00614">
    <property type="entry name" value="CGS_like"/>
    <property type="match status" value="1"/>
</dbReference>
<dbReference type="Proteomes" id="UP001164746">
    <property type="component" value="Chromosome 3"/>
</dbReference>
<comment type="similarity">
    <text evidence="3">Belongs to the trans-sulfuration enzymes family.</text>
</comment>
<dbReference type="InterPro" id="IPR015424">
    <property type="entry name" value="PyrdxlP-dep_Trfase"/>
</dbReference>
<evidence type="ECO:0000256" key="3">
    <source>
        <dbReference type="RuleBase" id="RU362118"/>
    </source>
</evidence>
<evidence type="ECO:0000256" key="1">
    <source>
        <dbReference type="ARBA" id="ARBA00001933"/>
    </source>
</evidence>
<accession>A0ABY7DLW6</accession>
<dbReference type="Gene3D" id="3.40.640.10">
    <property type="entry name" value="Type I PLP-dependent aspartate aminotransferase-like (Major domain)"/>
    <property type="match status" value="1"/>
</dbReference>
<dbReference type="PROSITE" id="PS00868">
    <property type="entry name" value="CYS_MET_METAB_PP"/>
    <property type="match status" value="1"/>
</dbReference>
<reference evidence="4" key="1">
    <citation type="submission" date="2022-11" db="EMBL/GenBank/DDBJ databases">
        <title>Centuries of genome instability and evolution in soft-shell clam transmissible cancer (bioRxiv).</title>
        <authorList>
            <person name="Hart S.F.M."/>
            <person name="Yonemitsu M.A."/>
            <person name="Giersch R.M."/>
            <person name="Beal B.F."/>
            <person name="Arriagada G."/>
            <person name="Davis B.W."/>
            <person name="Ostrander E.A."/>
            <person name="Goff S.P."/>
            <person name="Metzger M.J."/>
        </authorList>
    </citation>
    <scope>NUCLEOTIDE SEQUENCE</scope>
    <source>
        <strain evidence="4">MELC-2E11</strain>
        <tissue evidence="4">Siphon/mantle</tissue>
    </source>
</reference>
<dbReference type="InterPro" id="IPR000277">
    <property type="entry name" value="Cys/Met-Metab_PyrdxlP-dep_enz"/>
</dbReference>
<dbReference type="EMBL" id="CP111014">
    <property type="protein sequence ID" value="WAQ97946.1"/>
    <property type="molecule type" value="Genomic_DNA"/>
</dbReference>
<organism evidence="4 5">
    <name type="scientific">Mya arenaria</name>
    <name type="common">Soft-shell clam</name>
    <dbReference type="NCBI Taxonomy" id="6604"/>
    <lineage>
        <taxon>Eukaryota</taxon>
        <taxon>Metazoa</taxon>
        <taxon>Spiralia</taxon>
        <taxon>Lophotrochozoa</taxon>
        <taxon>Mollusca</taxon>
        <taxon>Bivalvia</taxon>
        <taxon>Autobranchia</taxon>
        <taxon>Heteroconchia</taxon>
        <taxon>Euheterodonta</taxon>
        <taxon>Imparidentia</taxon>
        <taxon>Neoheterodontei</taxon>
        <taxon>Myida</taxon>
        <taxon>Myoidea</taxon>
        <taxon>Myidae</taxon>
        <taxon>Mya</taxon>
    </lineage>
</organism>
<keyword evidence="5" id="KW-1185">Reference proteome</keyword>
<dbReference type="PIRSF" id="PIRSF001434">
    <property type="entry name" value="CGS"/>
    <property type="match status" value="1"/>
</dbReference>
<protein>
    <submittedName>
        <fullName evidence="4">MEGL-like protein</fullName>
    </submittedName>
</protein>
<dbReference type="PANTHER" id="PTHR11808:SF80">
    <property type="entry name" value="CYSTATHIONINE GAMMA-LYASE"/>
    <property type="match status" value="1"/>
</dbReference>
<keyword evidence="2 3" id="KW-0663">Pyridoxal phosphate</keyword>
<comment type="cofactor">
    <cofactor evidence="1 3">
        <name>pyridoxal 5'-phosphate</name>
        <dbReference type="ChEBI" id="CHEBI:597326"/>
    </cofactor>
</comment>
<gene>
    <name evidence="4" type="ORF">MAR_022319</name>
</gene>
<dbReference type="InterPro" id="IPR054542">
    <property type="entry name" value="Cys_met_metab_PP"/>
</dbReference>
<dbReference type="InterPro" id="IPR015421">
    <property type="entry name" value="PyrdxlP-dep_Trfase_major"/>
</dbReference>
<dbReference type="Pfam" id="PF01053">
    <property type="entry name" value="Cys_Met_Meta_PP"/>
    <property type="match status" value="1"/>
</dbReference>
<dbReference type="Gene3D" id="3.90.1150.10">
    <property type="entry name" value="Aspartate Aminotransferase, domain 1"/>
    <property type="match status" value="1"/>
</dbReference>
<dbReference type="SUPFAM" id="SSF53383">
    <property type="entry name" value="PLP-dependent transferases"/>
    <property type="match status" value="1"/>
</dbReference>